<evidence type="ECO:0000256" key="2">
    <source>
        <dbReference type="ARBA" id="ARBA00023157"/>
    </source>
</evidence>
<dbReference type="PANTHER" id="PTHR11388:SF100">
    <property type="entry name" value="SOLUTE CARRIER ORGANIC ANION TRANSPORTER FAMILY MEMBER 4A1"/>
    <property type="match status" value="1"/>
</dbReference>
<dbReference type="SUPFAM" id="SSF103473">
    <property type="entry name" value="MFS general substrate transporter"/>
    <property type="match status" value="1"/>
</dbReference>
<dbReference type="InterPro" id="IPR036259">
    <property type="entry name" value="MFS_trans_sf"/>
</dbReference>
<feature type="transmembrane region" description="Helical" evidence="3">
    <location>
        <begin position="75"/>
        <end position="93"/>
    </location>
</feature>
<dbReference type="Gene3D" id="1.20.1250.20">
    <property type="entry name" value="MFS general substrate transporter like domains"/>
    <property type="match status" value="1"/>
</dbReference>
<sequence>MKEEREKSDKSVNEGKYGWRHVTPQCLQFLNRPKWALVIISSVSMNQGIVINGLLHLMVPHIERRFELSSTEASIVINAYDIGSLILLMPITYLGSRHGAHRPRIIGHGAILLGTGSLVFSLPAFITGPYNSEVITNLCQAKSPFVDKVSA</sequence>
<dbReference type="GO" id="GO:0016323">
    <property type="term" value="C:basolateral plasma membrane"/>
    <property type="evidence" value="ECO:0007669"/>
    <property type="project" value="TreeGrafter"/>
</dbReference>
<organism evidence="5 6">
    <name type="scientific">Apolygus lucorum</name>
    <name type="common">Small green plant bug</name>
    <name type="synonym">Lygocoris lucorum</name>
    <dbReference type="NCBI Taxonomy" id="248454"/>
    <lineage>
        <taxon>Eukaryota</taxon>
        <taxon>Metazoa</taxon>
        <taxon>Ecdysozoa</taxon>
        <taxon>Arthropoda</taxon>
        <taxon>Hexapoda</taxon>
        <taxon>Insecta</taxon>
        <taxon>Pterygota</taxon>
        <taxon>Neoptera</taxon>
        <taxon>Paraneoptera</taxon>
        <taxon>Hemiptera</taxon>
        <taxon>Heteroptera</taxon>
        <taxon>Panheteroptera</taxon>
        <taxon>Cimicomorpha</taxon>
        <taxon>Miridae</taxon>
        <taxon>Mirini</taxon>
        <taxon>Apolygus</taxon>
    </lineage>
</organism>
<dbReference type="Pfam" id="PF03137">
    <property type="entry name" value="OATP"/>
    <property type="match status" value="1"/>
</dbReference>
<dbReference type="EMBL" id="WIXP02000005">
    <property type="protein sequence ID" value="KAF6210377.1"/>
    <property type="molecule type" value="Genomic_DNA"/>
</dbReference>
<dbReference type="Proteomes" id="UP000466442">
    <property type="component" value="Linkage Group LG5"/>
</dbReference>
<keyword evidence="3" id="KW-1133">Transmembrane helix</keyword>
<proteinExistence type="predicted"/>
<keyword evidence="6" id="KW-1185">Reference proteome</keyword>
<dbReference type="AlphaFoldDB" id="A0A8S9XN33"/>
<feature type="domain" description="Major facilitator superfamily (MFS) profile" evidence="4">
    <location>
        <begin position="36"/>
        <end position="151"/>
    </location>
</feature>
<protein>
    <recommendedName>
        <fullName evidence="4">Major facilitator superfamily (MFS) profile domain-containing protein</fullName>
    </recommendedName>
</protein>
<feature type="transmembrane region" description="Helical" evidence="3">
    <location>
        <begin position="35"/>
        <end position="55"/>
    </location>
</feature>
<evidence type="ECO:0000259" key="4">
    <source>
        <dbReference type="PROSITE" id="PS50850"/>
    </source>
</evidence>
<evidence type="ECO:0000256" key="3">
    <source>
        <dbReference type="SAM" id="Phobius"/>
    </source>
</evidence>
<dbReference type="InterPro" id="IPR020846">
    <property type="entry name" value="MFS_dom"/>
</dbReference>
<evidence type="ECO:0000313" key="6">
    <source>
        <dbReference type="Proteomes" id="UP000466442"/>
    </source>
</evidence>
<keyword evidence="2" id="KW-1015">Disulfide bond</keyword>
<gene>
    <name evidence="5" type="ORF">GE061_013481</name>
</gene>
<keyword evidence="3" id="KW-0812">Transmembrane</keyword>
<dbReference type="InterPro" id="IPR004156">
    <property type="entry name" value="OATP"/>
</dbReference>
<dbReference type="GO" id="GO:0043252">
    <property type="term" value="P:sodium-independent organic anion transport"/>
    <property type="evidence" value="ECO:0007669"/>
    <property type="project" value="TreeGrafter"/>
</dbReference>
<dbReference type="PANTHER" id="PTHR11388">
    <property type="entry name" value="ORGANIC ANION TRANSPORTER"/>
    <property type="match status" value="1"/>
</dbReference>
<dbReference type="PROSITE" id="PS50850">
    <property type="entry name" value="MFS"/>
    <property type="match status" value="1"/>
</dbReference>
<feature type="transmembrane region" description="Helical" evidence="3">
    <location>
        <begin position="105"/>
        <end position="126"/>
    </location>
</feature>
<dbReference type="GO" id="GO:0015347">
    <property type="term" value="F:sodium-independent organic anion transmembrane transporter activity"/>
    <property type="evidence" value="ECO:0007669"/>
    <property type="project" value="TreeGrafter"/>
</dbReference>
<evidence type="ECO:0000256" key="1">
    <source>
        <dbReference type="ARBA" id="ARBA00004141"/>
    </source>
</evidence>
<name>A0A8S9XN33_APOLU</name>
<evidence type="ECO:0000313" key="5">
    <source>
        <dbReference type="EMBL" id="KAF6210377.1"/>
    </source>
</evidence>
<dbReference type="OrthoDB" id="5062115at2759"/>
<comment type="caution">
    <text evidence="5">The sequence shown here is derived from an EMBL/GenBank/DDBJ whole genome shotgun (WGS) entry which is preliminary data.</text>
</comment>
<accession>A0A8S9XN33</accession>
<comment type="subcellular location">
    <subcellularLocation>
        <location evidence="1">Membrane</location>
        <topology evidence="1">Multi-pass membrane protein</topology>
    </subcellularLocation>
</comment>
<reference evidence="5" key="1">
    <citation type="journal article" date="2021" name="Mol. Ecol. Resour.">
        <title>Apolygus lucorum genome provides insights into omnivorousness and mesophyll feeding.</title>
        <authorList>
            <person name="Liu Y."/>
            <person name="Liu H."/>
            <person name="Wang H."/>
            <person name="Huang T."/>
            <person name="Liu B."/>
            <person name="Yang B."/>
            <person name="Yin L."/>
            <person name="Li B."/>
            <person name="Zhang Y."/>
            <person name="Zhang S."/>
            <person name="Jiang F."/>
            <person name="Zhang X."/>
            <person name="Ren Y."/>
            <person name="Wang B."/>
            <person name="Wang S."/>
            <person name="Lu Y."/>
            <person name="Wu K."/>
            <person name="Fan W."/>
            <person name="Wang G."/>
        </authorList>
    </citation>
    <scope>NUCLEOTIDE SEQUENCE</scope>
    <source>
        <strain evidence="5">12Hb</strain>
    </source>
</reference>
<keyword evidence="3" id="KW-0472">Membrane</keyword>